<dbReference type="PANTHER" id="PTHR24222">
    <property type="entry name" value="ABC TRANSPORTER B FAMILY"/>
    <property type="match status" value="1"/>
</dbReference>
<feature type="non-terminal residue" evidence="7">
    <location>
        <position position="1"/>
    </location>
</feature>
<dbReference type="SUPFAM" id="SSF90123">
    <property type="entry name" value="ABC transporter transmembrane region"/>
    <property type="match status" value="1"/>
</dbReference>
<proteinExistence type="predicted"/>
<evidence type="ECO:0000256" key="3">
    <source>
        <dbReference type="ARBA" id="ARBA00022989"/>
    </source>
</evidence>
<feature type="transmembrane region" description="Helical" evidence="5">
    <location>
        <begin position="118"/>
        <end position="142"/>
    </location>
</feature>
<dbReference type="Pfam" id="PF00664">
    <property type="entry name" value="ABC_membrane"/>
    <property type="match status" value="1"/>
</dbReference>
<organism evidence="7 8">
    <name type="scientific">Pristionchus mayeri</name>
    <dbReference type="NCBI Taxonomy" id="1317129"/>
    <lineage>
        <taxon>Eukaryota</taxon>
        <taxon>Metazoa</taxon>
        <taxon>Ecdysozoa</taxon>
        <taxon>Nematoda</taxon>
        <taxon>Chromadorea</taxon>
        <taxon>Rhabditida</taxon>
        <taxon>Rhabditina</taxon>
        <taxon>Diplogasteromorpha</taxon>
        <taxon>Diplogasteroidea</taxon>
        <taxon>Neodiplogasteridae</taxon>
        <taxon>Pristionchus</taxon>
    </lineage>
</organism>
<dbReference type="InterPro" id="IPR039421">
    <property type="entry name" value="Type_1_exporter"/>
</dbReference>
<dbReference type="InterPro" id="IPR003439">
    <property type="entry name" value="ABC_transporter-like_ATP-bd"/>
</dbReference>
<comment type="subcellular location">
    <subcellularLocation>
        <location evidence="1">Membrane</location>
        <topology evidence="1">Multi-pass membrane protein</topology>
    </subcellularLocation>
</comment>
<dbReference type="InterPro" id="IPR036640">
    <property type="entry name" value="ABC1_TM_sf"/>
</dbReference>
<feature type="transmembrane region" description="Helical" evidence="5">
    <location>
        <begin position="47"/>
        <end position="69"/>
    </location>
</feature>
<protein>
    <recommendedName>
        <fullName evidence="6">ABC transmembrane type-1 domain-containing protein</fullName>
    </recommendedName>
</protein>
<dbReference type="GO" id="GO:0016887">
    <property type="term" value="F:ATP hydrolysis activity"/>
    <property type="evidence" value="ECO:0007669"/>
    <property type="project" value="InterPro"/>
</dbReference>
<sequence>SSLQTEPIKRRLLGTMGAPKEDDKAALKAKKVPLGTLFRYTTTCERFLLFVSLLVAIITGSANPIMSILQGQISQSFINEEIFINNNRSETTPIKNASDGSPVYWSEDDFFDNVMQVIWAYAILSVGVFLAAFVQVSCLLYVSENMMDRLRRNFMKSILRQDISWFDMNTGGALATKLFDNLERVREGTGDKMGLAVQCMAQFVAGFVIAFTHDWRLTLIMLAIVPVQVACGFTIAWIVSTFMHAEALKYGKAGSVAEEVISSIRTVVAFNGLERECKRYDSALKEARALGIRRCIYIGLSFGAMGMANFIGIAIAYYFGIGFVYNHTLDPGQLMTVFFAVMMGSVALGQAGPQLAVLGGAQGSAASIFEVLDREPPFDSTADTGVKQTNARGRIVLDNVKFRYPSRPDVPILKGISFVVEPGETVALVGSSGSGKSTIVSLLLRYYDLEGGRLTLDGHDIPSYNLHYLRNVIGVVSQEPILFNCSIAENIRFGRVDVTLNEIKVACTIANAAKFIEALPLKYDTLVGDRGTQLSGGQKQRI</sequence>
<dbReference type="GO" id="GO:0005524">
    <property type="term" value="F:ATP binding"/>
    <property type="evidence" value="ECO:0007669"/>
    <property type="project" value="InterPro"/>
</dbReference>
<comment type="caution">
    <text evidence="7">The sequence shown here is derived from an EMBL/GenBank/DDBJ whole genome shotgun (WGS) entry which is preliminary data.</text>
</comment>
<evidence type="ECO:0000313" key="8">
    <source>
        <dbReference type="Proteomes" id="UP001328107"/>
    </source>
</evidence>
<dbReference type="Pfam" id="PF00005">
    <property type="entry name" value="ABC_tran"/>
    <property type="match status" value="1"/>
</dbReference>
<evidence type="ECO:0000256" key="5">
    <source>
        <dbReference type="SAM" id="Phobius"/>
    </source>
</evidence>
<dbReference type="CDD" id="cd18577">
    <property type="entry name" value="ABC_6TM_Pgp_ABCB1_D1_like"/>
    <property type="match status" value="1"/>
</dbReference>
<feature type="transmembrane region" description="Helical" evidence="5">
    <location>
        <begin position="217"/>
        <end position="239"/>
    </location>
</feature>
<evidence type="ECO:0000256" key="1">
    <source>
        <dbReference type="ARBA" id="ARBA00004141"/>
    </source>
</evidence>
<dbReference type="Gene3D" id="1.20.1560.10">
    <property type="entry name" value="ABC transporter type 1, transmembrane domain"/>
    <property type="match status" value="1"/>
</dbReference>
<accession>A0AAN5CQB0</accession>
<dbReference type="InterPro" id="IPR011527">
    <property type="entry name" value="ABC1_TM_dom"/>
</dbReference>
<gene>
    <name evidence="7" type="ORF">PMAYCL1PPCAC_18812</name>
</gene>
<dbReference type="Gene3D" id="3.40.50.300">
    <property type="entry name" value="P-loop containing nucleotide triphosphate hydrolases"/>
    <property type="match status" value="1"/>
</dbReference>
<feature type="transmembrane region" description="Helical" evidence="5">
    <location>
        <begin position="193"/>
        <end position="211"/>
    </location>
</feature>
<name>A0AAN5CQB0_9BILA</name>
<reference evidence="8" key="1">
    <citation type="submission" date="2022-10" db="EMBL/GenBank/DDBJ databases">
        <title>Genome assembly of Pristionchus species.</title>
        <authorList>
            <person name="Yoshida K."/>
            <person name="Sommer R.J."/>
        </authorList>
    </citation>
    <scope>NUCLEOTIDE SEQUENCE [LARGE SCALE GENOMIC DNA]</scope>
    <source>
        <strain evidence="8">RS5460</strain>
    </source>
</reference>
<keyword evidence="3 5" id="KW-1133">Transmembrane helix</keyword>
<dbReference type="SUPFAM" id="SSF52540">
    <property type="entry name" value="P-loop containing nucleoside triphosphate hydrolases"/>
    <property type="match status" value="1"/>
</dbReference>
<keyword evidence="4 5" id="KW-0472">Membrane</keyword>
<feature type="non-terminal residue" evidence="7">
    <location>
        <position position="542"/>
    </location>
</feature>
<dbReference type="Proteomes" id="UP001328107">
    <property type="component" value="Unassembled WGS sequence"/>
</dbReference>
<dbReference type="FunFam" id="1.20.1560.10:FF:000556">
    <property type="entry name" value="p-GlycoProtein related"/>
    <property type="match status" value="1"/>
</dbReference>
<dbReference type="GO" id="GO:0140359">
    <property type="term" value="F:ABC-type transporter activity"/>
    <property type="evidence" value="ECO:0007669"/>
    <property type="project" value="InterPro"/>
</dbReference>
<dbReference type="GO" id="GO:0005886">
    <property type="term" value="C:plasma membrane"/>
    <property type="evidence" value="ECO:0007669"/>
    <property type="project" value="TreeGrafter"/>
</dbReference>
<feature type="transmembrane region" description="Helical" evidence="5">
    <location>
        <begin position="331"/>
        <end position="349"/>
    </location>
</feature>
<keyword evidence="8" id="KW-1185">Reference proteome</keyword>
<keyword evidence="2 5" id="KW-0812">Transmembrane</keyword>
<feature type="domain" description="ABC transmembrane type-1" evidence="6">
    <location>
        <begin position="50"/>
        <end position="360"/>
    </location>
</feature>
<evidence type="ECO:0000256" key="2">
    <source>
        <dbReference type="ARBA" id="ARBA00022692"/>
    </source>
</evidence>
<dbReference type="EMBL" id="BTRK01000004">
    <property type="protein sequence ID" value="GMR48617.1"/>
    <property type="molecule type" value="Genomic_DNA"/>
</dbReference>
<evidence type="ECO:0000259" key="6">
    <source>
        <dbReference type="PROSITE" id="PS50929"/>
    </source>
</evidence>
<evidence type="ECO:0000256" key="4">
    <source>
        <dbReference type="ARBA" id="ARBA00023136"/>
    </source>
</evidence>
<dbReference type="PROSITE" id="PS50929">
    <property type="entry name" value="ABC_TM1F"/>
    <property type="match status" value="1"/>
</dbReference>
<evidence type="ECO:0000313" key="7">
    <source>
        <dbReference type="EMBL" id="GMR48617.1"/>
    </source>
</evidence>
<dbReference type="AlphaFoldDB" id="A0AAN5CQB0"/>
<feature type="transmembrane region" description="Helical" evidence="5">
    <location>
        <begin position="295"/>
        <end position="319"/>
    </location>
</feature>
<dbReference type="PANTHER" id="PTHR24222:SF76">
    <property type="entry name" value="MYCOBACTIN IMPORT ATP-BINDING_PERMEASE PROTEIN IRTB"/>
    <property type="match status" value="1"/>
</dbReference>
<dbReference type="InterPro" id="IPR027417">
    <property type="entry name" value="P-loop_NTPase"/>
</dbReference>